<dbReference type="Pfam" id="PF04909">
    <property type="entry name" value="Amidohydro_2"/>
    <property type="match status" value="1"/>
</dbReference>
<dbReference type="AlphaFoldDB" id="A0AB38TJP0"/>
<accession>A0AB38TJP0</accession>
<dbReference type="GO" id="GO:0016787">
    <property type="term" value="F:hydrolase activity"/>
    <property type="evidence" value="ECO:0007669"/>
    <property type="project" value="InterPro"/>
</dbReference>
<organism evidence="3 4">
    <name type="scientific">Mesorhizobium ciceri</name>
    <dbReference type="NCBI Taxonomy" id="39645"/>
    <lineage>
        <taxon>Bacteria</taxon>
        <taxon>Pseudomonadati</taxon>
        <taxon>Pseudomonadota</taxon>
        <taxon>Alphaproteobacteria</taxon>
        <taxon>Hyphomicrobiales</taxon>
        <taxon>Phyllobacteriaceae</taxon>
        <taxon>Mesorhizobium</taxon>
    </lineage>
</organism>
<evidence type="ECO:0000313" key="3">
    <source>
        <dbReference type="EMBL" id="UTU54845.1"/>
    </source>
</evidence>
<evidence type="ECO:0000256" key="1">
    <source>
        <dbReference type="ARBA" id="ARBA00038310"/>
    </source>
</evidence>
<proteinExistence type="inferred from homology"/>
<dbReference type="Gene3D" id="3.20.20.140">
    <property type="entry name" value="Metal-dependent hydrolases"/>
    <property type="match status" value="1"/>
</dbReference>
<gene>
    <name evidence="3" type="ORF">LRP29_13805</name>
</gene>
<comment type="similarity">
    <text evidence="1">Belongs to the metallo-dependent hydrolases superfamily.</text>
</comment>
<dbReference type="InterPro" id="IPR052350">
    <property type="entry name" value="Metallo-dep_Lactonases"/>
</dbReference>
<name>A0AB38TJP0_9HYPH</name>
<dbReference type="RefSeq" id="WP_032899712.1">
    <property type="nucleotide sequence ID" value="NZ_CP088147.1"/>
</dbReference>
<dbReference type="EMBL" id="CP088147">
    <property type="protein sequence ID" value="UTU54845.1"/>
    <property type="molecule type" value="Genomic_DNA"/>
</dbReference>
<keyword evidence="4" id="KW-1185">Reference proteome</keyword>
<sequence>MPMVDAHVHFWNPEQNYYPWLNDRPLIPFRYGDYSSICRPYLPADYKRDAAGHHVVKTVYIEAEWDPSDPIGEMDYIASLRRETGWPNVAVGQAWLDRGDRARVLERLAGFDFVRGLRHKPKSNPKPGSAAPGSMVDPHWVEGFAMLSSYGLRFDLQTPWWHLHEACTLADRFPQTQIILLHSGLPADRSAEGIAGWKAAMTEFAKRPNVAVKISGIGLPDQPWTVANNRDIVRSIIEIYGVERCMFGSNFPVDSVCGTLDEIFGGYKEITADLGPEAQKRLFHDNAVQFYDIR</sequence>
<dbReference type="Proteomes" id="UP001060070">
    <property type="component" value="Chromosome"/>
</dbReference>
<dbReference type="InterPro" id="IPR006680">
    <property type="entry name" value="Amidohydro-rel"/>
</dbReference>
<protein>
    <submittedName>
        <fullName evidence="3">Amidohydrolase family protein</fullName>
    </submittedName>
</protein>
<dbReference type="SUPFAM" id="SSF51556">
    <property type="entry name" value="Metallo-dependent hydrolases"/>
    <property type="match status" value="1"/>
</dbReference>
<dbReference type="PANTHER" id="PTHR43569">
    <property type="entry name" value="AMIDOHYDROLASE"/>
    <property type="match status" value="1"/>
</dbReference>
<evidence type="ECO:0000259" key="2">
    <source>
        <dbReference type="Pfam" id="PF04909"/>
    </source>
</evidence>
<dbReference type="InterPro" id="IPR032466">
    <property type="entry name" value="Metal_Hydrolase"/>
</dbReference>
<feature type="domain" description="Amidohydrolase-related" evidence="2">
    <location>
        <begin position="4"/>
        <end position="293"/>
    </location>
</feature>
<evidence type="ECO:0000313" key="4">
    <source>
        <dbReference type="Proteomes" id="UP001060070"/>
    </source>
</evidence>
<reference evidence="3 4" key="1">
    <citation type="journal article" date="2022" name="Microbiol. Resour. Announc.">
        <title>Complete Genome Sequence of Mesorhizobium ciceri Strain R30, a Rhizobium Used as a Commercial Inoculant for Chickpea in Argentina.</title>
        <authorList>
            <person name="Foresto E."/>
            <person name="Revale S."/>
            <person name="Primo E."/>
            <person name="Nievas F."/>
            <person name="Carezzano E."/>
            <person name="Puente M."/>
            <person name="Alzari P."/>
            <person name="Mart M."/>
            <person name="Ben-Assaya M."/>
            <person name="Mornico D."/>
            <person name="Santoro M."/>
            <person name="Mart F."/>
            <person name="Giordano W."/>
            <person name="Bogino P."/>
        </authorList>
    </citation>
    <scope>NUCLEOTIDE SEQUENCE [LARGE SCALE GENOMIC DNA]</scope>
    <source>
        <strain evidence="3 4">R30</strain>
    </source>
</reference>
<dbReference type="PANTHER" id="PTHR43569:SF1">
    <property type="entry name" value="BLL3371 PROTEIN"/>
    <property type="match status" value="1"/>
</dbReference>